<accession>A0ABX1LVS6</accession>
<keyword evidence="2" id="KW-1185">Reference proteome</keyword>
<gene>
    <name evidence="1" type="ORF">HC246_12900</name>
</gene>
<dbReference type="EMBL" id="JAAVJL010000001">
    <property type="protein sequence ID" value="NMF58899.1"/>
    <property type="molecule type" value="Genomic_DNA"/>
</dbReference>
<evidence type="ECO:0000313" key="2">
    <source>
        <dbReference type="Proteomes" id="UP000738376"/>
    </source>
</evidence>
<comment type="caution">
    <text evidence="1">The sequence shown here is derived from an EMBL/GenBank/DDBJ whole genome shotgun (WGS) entry which is preliminary data.</text>
</comment>
<sequence length="179" mass="20557">MSKKAKVSKLLVIDASIARSCGAPNATFPTSKNCRDFLNAVLTICHRMVLTDDIKEEWDKHQSIYAKKWRSSMVAKRKVEYRSDVTRNQTLRDRLDKVAESDKPREAMWKDCHLLEAAIATNQIIISLDEKARIPFDKAAKSIRELNEIIWVNPDKSEEDALIWLSNGALKEKHRKLGH</sequence>
<evidence type="ECO:0008006" key="3">
    <source>
        <dbReference type="Google" id="ProtNLM"/>
    </source>
</evidence>
<name>A0ABX1LVS6_9CYAN</name>
<dbReference type="RefSeq" id="WP_169363741.1">
    <property type="nucleotide sequence ID" value="NZ_JAAVJL010000001.1"/>
</dbReference>
<evidence type="ECO:0000313" key="1">
    <source>
        <dbReference type="EMBL" id="NMF58899.1"/>
    </source>
</evidence>
<reference evidence="1 2" key="1">
    <citation type="submission" date="2020-03" db="EMBL/GenBank/DDBJ databases">
        <title>Draft Genome Sequence of 2-Methylisoborneol Producing Pseudanabaena yagii Strain GIHE-NHR1 Isolated from North Han River in South Korea.</title>
        <authorList>
            <person name="Jeong J."/>
        </authorList>
    </citation>
    <scope>NUCLEOTIDE SEQUENCE [LARGE SCALE GENOMIC DNA]</scope>
    <source>
        <strain evidence="1 2">GIHE-NHR1</strain>
    </source>
</reference>
<proteinExistence type="predicted"/>
<organism evidence="1 2">
    <name type="scientific">Pseudanabaena yagii GIHE-NHR1</name>
    <dbReference type="NCBI Taxonomy" id="2722753"/>
    <lineage>
        <taxon>Bacteria</taxon>
        <taxon>Bacillati</taxon>
        <taxon>Cyanobacteriota</taxon>
        <taxon>Cyanophyceae</taxon>
        <taxon>Pseudanabaenales</taxon>
        <taxon>Pseudanabaenaceae</taxon>
        <taxon>Pseudanabaena</taxon>
        <taxon>Pseudanabaena yagii</taxon>
    </lineage>
</organism>
<dbReference type="Proteomes" id="UP000738376">
    <property type="component" value="Unassembled WGS sequence"/>
</dbReference>
<protein>
    <recommendedName>
        <fullName evidence="3">PIN domain-containing protein</fullName>
    </recommendedName>
</protein>